<comment type="caution">
    <text evidence="2">The sequence shown here is derived from an EMBL/GenBank/DDBJ whole genome shotgun (WGS) entry which is preliminary data.</text>
</comment>
<feature type="chain" id="PRO_5012579201" description="Chitin-binding type-2 domain-containing protein" evidence="1">
    <location>
        <begin position="22"/>
        <end position="116"/>
    </location>
</feature>
<keyword evidence="1" id="KW-0732">Signal</keyword>
<accession>A0A232FG30</accession>
<evidence type="ECO:0000313" key="3">
    <source>
        <dbReference type="Proteomes" id="UP000215335"/>
    </source>
</evidence>
<keyword evidence="3" id="KW-1185">Reference proteome</keyword>
<feature type="signal peptide" evidence="1">
    <location>
        <begin position="1"/>
        <end position="21"/>
    </location>
</feature>
<organism evidence="2 3">
    <name type="scientific">Trichomalopsis sarcophagae</name>
    <dbReference type="NCBI Taxonomy" id="543379"/>
    <lineage>
        <taxon>Eukaryota</taxon>
        <taxon>Metazoa</taxon>
        <taxon>Ecdysozoa</taxon>
        <taxon>Arthropoda</taxon>
        <taxon>Hexapoda</taxon>
        <taxon>Insecta</taxon>
        <taxon>Pterygota</taxon>
        <taxon>Neoptera</taxon>
        <taxon>Endopterygota</taxon>
        <taxon>Hymenoptera</taxon>
        <taxon>Apocrita</taxon>
        <taxon>Proctotrupomorpha</taxon>
        <taxon>Chalcidoidea</taxon>
        <taxon>Pteromalidae</taxon>
        <taxon>Pteromalinae</taxon>
        <taxon>Trichomalopsis</taxon>
    </lineage>
</organism>
<evidence type="ECO:0008006" key="4">
    <source>
        <dbReference type="Google" id="ProtNLM"/>
    </source>
</evidence>
<reference evidence="2 3" key="1">
    <citation type="journal article" date="2017" name="Curr. Biol.">
        <title>The Evolution of Venom by Co-option of Single-Copy Genes.</title>
        <authorList>
            <person name="Martinson E.O."/>
            <person name="Mrinalini"/>
            <person name="Kelkar Y.D."/>
            <person name="Chang C.H."/>
            <person name="Werren J.H."/>
        </authorList>
    </citation>
    <scope>NUCLEOTIDE SEQUENCE [LARGE SCALE GENOMIC DNA]</scope>
    <source>
        <strain evidence="2 3">Alberta</strain>
        <tissue evidence="2">Whole body</tissue>
    </source>
</reference>
<evidence type="ECO:0000256" key="1">
    <source>
        <dbReference type="SAM" id="SignalP"/>
    </source>
</evidence>
<sequence>MFPKYFFALCALVFFAAVADARIVPQAEINSLDLENVQLEASDSKVQEEVFDESIEARNPLLQVAIKILKAAFKWVASHCIMEAAENCKQYWNHPGQLVSCAGNFFKANKGRCALG</sequence>
<proteinExistence type="predicted"/>
<dbReference type="AlphaFoldDB" id="A0A232FG30"/>
<evidence type="ECO:0000313" key="2">
    <source>
        <dbReference type="EMBL" id="OXU29277.1"/>
    </source>
</evidence>
<dbReference type="EMBL" id="NNAY01000315">
    <property type="protein sequence ID" value="OXU29277.1"/>
    <property type="molecule type" value="Genomic_DNA"/>
</dbReference>
<name>A0A232FG30_9HYME</name>
<dbReference type="Proteomes" id="UP000215335">
    <property type="component" value="Unassembled WGS sequence"/>
</dbReference>
<protein>
    <recommendedName>
        <fullName evidence="4">Chitin-binding type-2 domain-containing protein</fullName>
    </recommendedName>
</protein>
<dbReference type="OrthoDB" id="7696725at2759"/>
<gene>
    <name evidence="2" type="ORF">TSAR_015152</name>
</gene>